<dbReference type="RefSeq" id="WP_339115306.1">
    <property type="nucleotide sequence ID" value="NZ_JAYWLC010000012.1"/>
</dbReference>
<gene>
    <name evidence="1" type="ORF">VSX56_13945</name>
</gene>
<reference evidence="1 2" key="1">
    <citation type="submission" date="2024-01" db="EMBL/GenBank/DDBJ databases">
        <authorList>
            <person name="Deng Y."/>
            <person name="Su J."/>
        </authorList>
    </citation>
    <scope>NUCLEOTIDE SEQUENCE [LARGE SCALE GENOMIC DNA]</scope>
    <source>
        <strain evidence="1 2">CPCC 100088</strain>
    </source>
</reference>
<reference evidence="1 2" key="2">
    <citation type="submission" date="2024-06" db="EMBL/GenBank/DDBJ databases">
        <title>Thioclava kandeliae sp. nov. from a rhizosphere soil sample of Kandelia candel in a mangrove.</title>
        <authorList>
            <person name="Mu T."/>
        </authorList>
    </citation>
    <scope>NUCLEOTIDE SEQUENCE [LARGE SCALE GENOMIC DNA]</scope>
    <source>
        <strain evidence="1 2">CPCC 100088</strain>
    </source>
</reference>
<organism evidence="1 2">
    <name type="scientific">Thioclava kandeliae</name>
    <dbReference type="NCBI Taxonomy" id="3070818"/>
    <lineage>
        <taxon>Bacteria</taxon>
        <taxon>Pseudomonadati</taxon>
        <taxon>Pseudomonadota</taxon>
        <taxon>Alphaproteobacteria</taxon>
        <taxon>Rhodobacterales</taxon>
        <taxon>Paracoccaceae</taxon>
        <taxon>Thioclava</taxon>
    </lineage>
</organism>
<keyword evidence="2" id="KW-1185">Reference proteome</keyword>
<sequence>MGLKLTELTNHHATGELDGQPFHLTVENGQYYVRIKPENAAAGHDWTLADTFVAPVSTRKGMADRIRSYAYAATAKYRQFQRFGAI</sequence>
<evidence type="ECO:0000313" key="2">
    <source>
        <dbReference type="Proteomes" id="UP001438953"/>
    </source>
</evidence>
<comment type="caution">
    <text evidence="1">The sequence shown here is derived from an EMBL/GenBank/DDBJ whole genome shotgun (WGS) entry which is preliminary data.</text>
</comment>
<proteinExistence type="predicted"/>
<dbReference type="EMBL" id="JAYWLC010000012">
    <property type="protein sequence ID" value="MER5172875.1"/>
    <property type="molecule type" value="Genomic_DNA"/>
</dbReference>
<protein>
    <submittedName>
        <fullName evidence="1">Uncharacterized protein</fullName>
    </submittedName>
</protein>
<name>A0ABV1SJ14_9RHOB</name>
<dbReference type="Proteomes" id="UP001438953">
    <property type="component" value="Unassembled WGS sequence"/>
</dbReference>
<accession>A0ABV1SJ14</accession>
<evidence type="ECO:0000313" key="1">
    <source>
        <dbReference type="EMBL" id="MER5172875.1"/>
    </source>
</evidence>